<name>A0A4R5PH68_9HYPH</name>
<comment type="caution">
    <text evidence="1">The sequence shown here is derived from an EMBL/GenBank/DDBJ whole genome shotgun (WGS) entry which is preliminary data.</text>
</comment>
<organism evidence="1 2">
    <name type="scientific">Pseudohoeflea suaedae</name>
    <dbReference type="NCBI Taxonomy" id="877384"/>
    <lineage>
        <taxon>Bacteria</taxon>
        <taxon>Pseudomonadati</taxon>
        <taxon>Pseudomonadota</taxon>
        <taxon>Alphaproteobacteria</taxon>
        <taxon>Hyphomicrobiales</taxon>
        <taxon>Rhizobiaceae</taxon>
        <taxon>Pseudohoeflea</taxon>
    </lineage>
</organism>
<evidence type="ECO:0000313" key="1">
    <source>
        <dbReference type="EMBL" id="TDH34244.1"/>
    </source>
</evidence>
<gene>
    <name evidence="1" type="ORF">E2A64_16345</name>
</gene>
<evidence type="ECO:0000313" key="2">
    <source>
        <dbReference type="Proteomes" id="UP000295131"/>
    </source>
</evidence>
<dbReference type="AlphaFoldDB" id="A0A4R5PH68"/>
<dbReference type="RefSeq" id="WP_133285590.1">
    <property type="nucleotide sequence ID" value="NZ_SMSI01000004.1"/>
</dbReference>
<keyword evidence="2" id="KW-1185">Reference proteome</keyword>
<dbReference type="EMBL" id="SMSI01000004">
    <property type="protein sequence ID" value="TDH34244.1"/>
    <property type="molecule type" value="Genomic_DNA"/>
</dbReference>
<dbReference type="Proteomes" id="UP000295131">
    <property type="component" value="Unassembled WGS sequence"/>
</dbReference>
<reference evidence="1 2" key="1">
    <citation type="journal article" date="2013" name="Int. J. Syst. Evol. Microbiol.">
        <title>Hoeflea suaedae sp. nov., an endophytic bacterium isolated from the root of the halophyte Suaeda maritima.</title>
        <authorList>
            <person name="Chung E.J."/>
            <person name="Park J.A."/>
            <person name="Pramanik P."/>
            <person name="Bibi F."/>
            <person name="Jeon C.O."/>
            <person name="Chung Y.R."/>
        </authorList>
    </citation>
    <scope>NUCLEOTIDE SEQUENCE [LARGE SCALE GENOMIC DNA]</scope>
    <source>
        <strain evidence="1 2">YC6898</strain>
    </source>
</reference>
<protein>
    <submittedName>
        <fullName evidence="1">Uncharacterized protein</fullName>
    </submittedName>
</protein>
<accession>A0A4R5PH68</accession>
<sequence length="193" mass="21193">MQVSAPSFAATLKIVEREAARREATDEPAISAQDFLRSAAESRKEFSRERLKALRQQVTTLSLFAMKPSAMAQFSSQMAKELEGAASDFARSVRTLGEDRRSFMPETPAEAYQEIADTGSALERHVLTDEDRETAASFSAAARQIELLTDNALERSSEPGVTDKAKRARSDALGVVELMNRLDGKGLLEPVVR</sequence>
<dbReference type="OrthoDB" id="8114142at2"/>
<proteinExistence type="predicted"/>